<gene>
    <name evidence="2" type="ORF">GCM10017621_33390</name>
</gene>
<comment type="caution">
    <text evidence="2">The sequence shown here is derived from an EMBL/GenBank/DDBJ whole genome shotgun (WGS) entry which is preliminary data.</text>
</comment>
<proteinExistence type="predicted"/>
<evidence type="ECO:0000259" key="1">
    <source>
        <dbReference type="Pfam" id="PF04273"/>
    </source>
</evidence>
<dbReference type="AlphaFoldDB" id="A0A9W6MQC6"/>
<dbReference type="Proteomes" id="UP001143486">
    <property type="component" value="Unassembled WGS sequence"/>
</dbReference>
<feature type="domain" description="Beta-lactamase hydrolase-like protein phosphatase-like" evidence="1">
    <location>
        <begin position="16"/>
        <end position="111"/>
    </location>
</feature>
<evidence type="ECO:0000313" key="3">
    <source>
        <dbReference type="Proteomes" id="UP001143486"/>
    </source>
</evidence>
<evidence type="ECO:0000313" key="2">
    <source>
        <dbReference type="EMBL" id="GLK53831.1"/>
    </source>
</evidence>
<dbReference type="SUPFAM" id="SSF52799">
    <property type="entry name" value="(Phosphotyrosine protein) phosphatases II"/>
    <property type="match status" value="1"/>
</dbReference>
<keyword evidence="3" id="KW-1185">Reference proteome</keyword>
<reference evidence="2" key="2">
    <citation type="submission" date="2023-01" db="EMBL/GenBank/DDBJ databases">
        <authorList>
            <person name="Sun Q."/>
            <person name="Evtushenko L."/>
        </authorList>
    </citation>
    <scope>NUCLEOTIDE SEQUENCE</scope>
    <source>
        <strain evidence="2">VKM B-1513</strain>
    </source>
</reference>
<accession>A0A9W6MQC6</accession>
<protein>
    <recommendedName>
        <fullName evidence="1">Beta-lactamase hydrolase-like protein phosphatase-like domain-containing protein</fullName>
    </recommendedName>
</protein>
<dbReference type="GO" id="GO:0016787">
    <property type="term" value="F:hydrolase activity"/>
    <property type="evidence" value="ECO:0007669"/>
    <property type="project" value="InterPro"/>
</dbReference>
<dbReference type="RefSeq" id="WP_271188170.1">
    <property type="nucleotide sequence ID" value="NZ_BSFE01000014.1"/>
</dbReference>
<dbReference type="EMBL" id="BSFE01000014">
    <property type="protein sequence ID" value="GLK53831.1"/>
    <property type="molecule type" value="Genomic_DNA"/>
</dbReference>
<dbReference type="InterPro" id="IPR029021">
    <property type="entry name" value="Prot-tyrosine_phosphatase-like"/>
</dbReference>
<reference evidence="2" key="1">
    <citation type="journal article" date="2014" name="Int. J. Syst. Evol. Microbiol.">
        <title>Complete genome sequence of Corynebacterium casei LMG S-19264T (=DSM 44701T), isolated from a smear-ripened cheese.</title>
        <authorList>
            <consortium name="US DOE Joint Genome Institute (JGI-PGF)"/>
            <person name="Walter F."/>
            <person name="Albersmeier A."/>
            <person name="Kalinowski J."/>
            <person name="Ruckert C."/>
        </authorList>
    </citation>
    <scope>NUCLEOTIDE SEQUENCE</scope>
    <source>
        <strain evidence="2">VKM B-1513</strain>
    </source>
</reference>
<dbReference type="Pfam" id="PF04273">
    <property type="entry name" value="BLH_phosphatase"/>
    <property type="match status" value="1"/>
</dbReference>
<dbReference type="Gene3D" id="3.90.190.10">
    <property type="entry name" value="Protein tyrosine phosphatase superfamily"/>
    <property type="match status" value="1"/>
</dbReference>
<name>A0A9W6MQC6_9PROT</name>
<sequence>MSFPSNDPVVCRHGHVALASQPREADLDSWAGDGVALVVNSRTPEETAALPFNLADAVASRGMQYVELPIGGPWGASPELTVRLGALLAAHPDSGIVLHCRSGTRSAHLYAAWLVQTGEVPETVFETMGWPGSRDMALVQALLPL</sequence>
<dbReference type="InterPro" id="IPR005939">
    <property type="entry name" value="BLH_phosphatase-like"/>
</dbReference>
<organism evidence="2 3">
    <name type="scientific">Maricaulis virginensis</name>
    <dbReference type="NCBI Taxonomy" id="144022"/>
    <lineage>
        <taxon>Bacteria</taxon>
        <taxon>Pseudomonadati</taxon>
        <taxon>Pseudomonadota</taxon>
        <taxon>Alphaproteobacteria</taxon>
        <taxon>Maricaulales</taxon>
        <taxon>Maricaulaceae</taxon>
        <taxon>Maricaulis</taxon>
    </lineage>
</organism>